<comment type="caution">
    <text evidence="2">The sequence shown here is derived from an EMBL/GenBank/DDBJ whole genome shotgun (WGS) entry which is preliminary data.</text>
</comment>
<dbReference type="AlphaFoldDB" id="A0AAV3RGK5"/>
<organism evidence="2 3">
    <name type="scientific">Lithospermum erythrorhizon</name>
    <name type="common">Purple gromwell</name>
    <name type="synonym">Lithospermum officinale var. erythrorhizon</name>
    <dbReference type="NCBI Taxonomy" id="34254"/>
    <lineage>
        <taxon>Eukaryota</taxon>
        <taxon>Viridiplantae</taxon>
        <taxon>Streptophyta</taxon>
        <taxon>Embryophyta</taxon>
        <taxon>Tracheophyta</taxon>
        <taxon>Spermatophyta</taxon>
        <taxon>Magnoliopsida</taxon>
        <taxon>eudicotyledons</taxon>
        <taxon>Gunneridae</taxon>
        <taxon>Pentapetalae</taxon>
        <taxon>asterids</taxon>
        <taxon>lamiids</taxon>
        <taxon>Boraginales</taxon>
        <taxon>Boraginaceae</taxon>
        <taxon>Boraginoideae</taxon>
        <taxon>Lithospermeae</taxon>
        <taxon>Lithospermum</taxon>
    </lineage>
</organism>
<reference evidence="2 3" key="1">
    <citation type="submission" date="2024-01" db="EMBL/GenBank/DDBJ databases">
        <title>The complete chloroplast genome sequence of Lithospermum erythrorhizon: insights into the phylogenetic relationship among Boraginaceae species and the maternal lineages of purple gromwells.</title>
        <authorList>
            <person name="Okada T."/>
            <person name="Watanabe K."/>
        </authorList>
    </citation>
    <scope>NUCLEOTIDE SEQUENCE [LARGE SCALE GENOMIC DNA]</scope>
</reference>
<dbReference type="Proteomes" id="UP001454036">
    <property type="component" value="Unassembled WGS sequence"/>
</dbReference>
<protein>
    <recommendedName>
        <fullName evidence="1">Endonuclease/exonuclease/phosphatase domain-containing protein</fullName>
    </recommendedName>
</protein>
<sequence>MLIKEDQYIIEKVHGEGKNCADFMLSAVYGSNNRGIRMQLWASRREAGQNVGCMPLVVGGDFNIIRAVSESVGGGRPEVGAIDEFNCCVKDCELVEHPHTGSQFSWCRNWKDRGVLGVLDRVLCNHNWFTCFSASEVDVPTPTDSDHYSLNITVKSDIPQEPRPFKYQPF</sequence>
<dbReference type="GO" id="GO:0003824">
    <property type="term" value="F:catalytic activity"/>
    <property type="evidence" value="ECO:0007669"/>
    <property type="project" value="InterPro"/>
</dbReference>
<feature type="domain" description="Endonuclease/exonuclease/phosphatase" evidence="1">
    <location>
        <begin position="35"/>
        <end position="147"/>
    </location>
</feature>
<evidence type="ECO:0000313" key="2">
    <source>
        <dbReference type="EMBL" id="GAA0174924.1"/>
    </source>
</evidence>
<accession>A0AAV3RGK5</accession>
<dbReference type="InterPro" id="IPR036691">
    <property type="entry name" value="Endo/exonu/phosph_ase_sf"/>
</dbReference>
<dbReference type="EMBL" id="BAABME010027022">
    <property type="protein sequence ID" value="GAA0174924.1"/>
    <property type="molecule type" value="Genomic_DNA"/>
</dbReference>
<keyword evidence="3" id="KW-1185">Reference proteome</keyword>
<dbReference type="PANTHER" id="PTHR33710:SF71">
    <property type="entry name" value="ENDONUCLEASE_EXONUCLEASE_PHOSPHATASE DOMAIN-CONTAINING PROTEIN"/>
    <property type="match status" value="1"/>
</dbReference>
<dbReference type="Pfam" id="PF03372">
    <property type="entry name" value="Exo_endo_phos"/>
    <property type="match status" value="1"/>
</dbReference>
<evidence type="ECO:0000313" key="3">
    <source>
        <dbReference type="Proteomes" id="UP001454036"/>
    </source>
</evidence>
<dbReference type="SUPFAM" id="SSF56219">
    <property type="entry name" value="DNase I-like"/>
    <property type="match status" value="1"/>
</dbReference>
<evidence type="ECO:0000259" key="1">
    <source>
        <dbReference type="Pfam" id="PF03372"/>
    </source>
</evidence>
<dbReference type="Gene3D" id="3.60.10.10">
    <property type="entry name" value="Endonuclease/exonuclease/phosphatase"/>
    <property type="match status" value="1"/>
</dbReference>
<dbReference type="PANTHER" id="PTHR33710">
    <property type="entry name" value="BNAC02G09200D PROTEIN"/>
    <property type="match status" value="1"/>
</dbReference>
<gene>
    <name evidence="2" type="ORF">LIER_41815</name>
</gene>
<proteinExistence type="predicted"/>
<dbReference type="InterPro" id="IPR005135">
    <property type="entry name" value="Endo/exonuclease/phosphatase"/>
</dbReference>
<name>A0AAV3RGK5_LITER</name>